<organism evidence="3 6">
    <name type="scientific">Pseudoduganella albidiflava</name>
    <dbReference type="NCBI Taxonomy" id="321983"/>
    <lineage>
        <taxon>Bacteria</taxon>
        <taxon>Pseudomonadati</taxon>
        <taxon>Pseudomonadota</taxon>
        <taxon>Betaproteobacteria</taxon>
        <taxon>Burkholderiales</taxon>
        <taxon>Oxalobacteraceae</taxon>
        <taxon>Telluria group</taxon>
        <taxon>Pseudoduganella</taxon>
    </lineage>
</organism>
<dbReference type="AlphaFoldDB" id="A0A411X2M4"/>
<feature type="signal peptide" evidence="2">
    <location>
        <begin position="1"/>
        <end position="22"/>
    </location>
</feature>
<feature type="chain" id="PRO_5043971927" description="PEP-CTERM sorting domain-containing protein" evidence="2">
    <location>
        <begin position="23"/>
        <end position="164"/>
    </location>
</feature>
<dbReference type="EMBL" id="BMWV01000018">
    <property type="protein sequence ID" value="GGY64892.1"/>
    <property type="molecule type" value="Genomic_DNA"/>
</dbReference>
<feature type="region of interest" description="Disordered" evidence="1">
    <location>
        <begin position="77"/>
        <end position="100"/>
    </location>
</feature>
<sequence>MKNLCAIAFAAASALGTATVHAAPETTAVFATWHMADLHDVTQAWYFTGAALSSHDRGGAPWAGERPLVQPAEVALSQAPLQPAPLEPAPLEPAPLEPAPLEPAPLEPSALSALPELPVAPAVPAVPARVDVPPTIPEPRMAPMLLLGLLLLFLRANRKEEQFG</sequence>
<evidence type="ECO:0008006" key="7">
    <source>
        <dbReference type="Google" id="ProtNLM"/>
    </source>
</evidence>
<evidence type="ECO:0000313" key="4">
    <source>
        <dbReference type="EMBL" id="QBI03143.1"/>
    </source>
</evidence>
<dbReference type="OrthoDB" id="8759802at2"/>
<reference evidence="3" key="3">
    <citation type="submission" date="2022-12" db="EMBL/GenBank/DDBJ databases">
        <authorList>
            <person name="Sun Q."/>
            <person name="Kim S."/>
        </authorList>
    </citation>
    <scope>NUCLEOTIDE SEQUENCE</scope>
    <source>
        <strain evidence="3">KCTC 12343</strain>
    </source>
</reference>
<evidence type="ECO:0000256" key="1">
    <source>
        <dbReference type="SAM" id="MobiDB-lite"/>
    </source>
</evidence>
<protein>
    <recommendedName>
        <fullName evidence="7">PEP-CTERM sorting domain-containing protein</fullName>
    </recommendedName>
</protein>
<evidence type="ECO:0000313" key="6">
    <source>
        <dbReference type="Proteomes" id="UP000628442"/>
    </source>
</evidence>
<proteinExistence type="predicted"/>
<evidence type="ECO:0000256" key="2">
    <source>
        <dbReference type="SAM" id="SignalP"/>
    </source>
</evidence>
<gene>
    <name evidence="4" type="ORF">EYF70_21630</name>
    <name evidence="3" type="ORF">GCM10007387_54140</name>
</gene>
<keyword evidence="2" id="KW-0732">Signal</keyword>
<reference evidence="4 5" key="2">
    <citation type="submission" date="2019-02" db="EMBL/GenBank/DDBJ databases">
        <title>Draft Genome Sequences of Six Type Strains of the Genus Massilia.</title>
        <authorList>
            <person name="Miess H."/>
            <person name="Frediansyhah A."/>
            <person name="Gross H."/>
        </authorList>
    </citation>
    <scope>NUCLEOTIDE SEQUENCE [LARGE SCALE GENOMIC DNA]</scope>
    <source>
        <strain evidence="4 5">DSM 17472</strain>
    </source>
</reference>
<reference evidence="3" key="1">
    <citation type="journal article" date="2014" name="Int. J. Syst. Evol. Microbiol.">
        <title>Complete genome sequence of Corynebacterium casei LMG S-19264T (=DSM 44701T), isolated from a smear-ripened cheese.</title>
        <authorList>
            <consortium name="US DOE Joint Genome Institute (JGI-PGF)"/>
            <person name="Walter F."/>
            <person name="Albersmeier A."/>
            <person name="Kalinowski J."/>
            <person name="Ruckert C."/>
        </authorList>
    </citation>
    <scope>NUCLEOTIDE SEQUENCE</scope>
    <source>
        <strain evidence="3">KCTC 12343</strain>
    </source>
</reference>
<keyword evidence="5" id="KW-1185">Reference proteome</keyword>
<dbReference type="RefSeq" id="WP_131147246.1">
    <property type="nucleotide sequence ID" value="NZ_BMWV01000018.1"/>
</dbReference>
<evidence type="ECO:0000313" key="5">
    <source>
        <dbReference type="Proteomes" id="UP000292307"/>
    </source>
</evidence>
<dbReference type="EMBL" id="CP036401">
    <property type="protein sequence ID" value="QBI03143.1"/>
    <property type="molecule type" value="Genomic_DNA"/>
</dbReference>
<dbReference type="Proteomes" id="UP000292307">
    <property type="component" value="Chromosome"/>
</dbReference>
<accession>A0A411X2M4</accession>
<name>A0A411X2M4_9BURK</name>
<dbReference type="Proteomes" id="UP000628442">
    <property type="component" value="Unassembled WGS sequence"/>
</dbReference>
<feature type="compositionally biased region" description="Pro residues" evidence="1">
    <location>
        <begin position="82"/>
        <end position="100"/>
    </location>
</feature>
<evidence type="ECO:0000313" key="3">
    <source>
        <dbReference type="EMBL" id="GGY64892.1"/>
    </source>
</evidence>